<protein>
    <submittedName>
        <fullName evidence="1">Uncharacterized protein</fullName>
    </submittedName>
</protein>
<gene>
    <name evidence="1" type="ORF">ACFOSH_31825</name>
</gene>
<comment type="caution">
    <text evidence="1">The sequence shown here is derived from an EMBL/GenBank/DDBJ whole genome shotgun (WGS) entry which is preliminary data.</text>
</comment>
<accession>A0ABV7P6H1</accession>
<dbReference type="EMBL" id="JBHRWK010000059">
    <property type="protein sequence ID" value="MFC3454048.1"/>
    <property type="molecule type" value="Genomic_DNA"/>
</dbReference>
<name>A0ABV7P6H1_9PSEU</name>
<organism evidence="1 2">
    <name type="scientific">Amycolatopsis speibonae</name>
    <dbReference type="NCBI Taxonomy" id="1450224"/>
    <lineage>
        <taxon>Bacteria</taxon>
        <taxon>Bacillati</taxon>
        <taxon>Actinomycetota</taxon>
        <taxon>Actinomycetes</taxon>
        <taxon>Pseudonocardiales</taxon>
        <taxon>Pseudonocardiaceae</taxon>
        <taxon>Amycolatopsis</taxon>
    </lineage>
</organism>
<evidence type="ECO:0000313" key="1">
    <source>
        <dbReference type="EMBL" id="MFC3454048.1"/>
    </source>
</evidence>
<dbReference type="Proteomes" id="UP001595645">
    <property type="component" value="Unassembled WGS sequence"/>
</dbReference>
<reference evidence="2" key="1">
    <citation type="journal article" date="2019" name="Int. J. Syst. Evol. Microbiol.">
        <title>The Global Catalogue of Microorganisms (GCM) 10K type strain sequencing project: providing services to taxonomists for standard genome sequencing and annotation.</title>
        <authorList>
            <consortium name="The Broad Institute Genomics Platform"/>
            <consortium name="The Broad Institute Genome Sequencing Center for Infectious Disease"/>
            <person name="Wu L."/>
            <person name="Ma J."/>
        </authorList>
    </citation>
    <scope>NUCLEOTIDE SEQUENCE [LARGE SCALE GENOMIC DNA]</scope>
    <source>
        <strain evidence="2">CGMCC 4.7676</strain>
    </source>
</reference>
<sequence>MTGEEHAELAEALSLGADETFEMAVDQHGVAAAQEGFFMAVARAQVHATLALVDAVKALAPQDVQMKYSDPGSSSDRLLPPV</sequence>
<dbReference type="RefSeq" id="WP_378243215.1">
    <property type="nucleotide sequence ID" value="NZ_JBHRWK010000059.1"/>
</dbReference>
<evidence type="ECO:0000313" key="2">
    <source>
        <dbReference type="Proteomes" id="UP001595645"/>
    </source>
</evidence>
<proteinExistence type="predicted"/>
<keyword evidence="2" id="KW-1185">Reference proteome</keyword>